<organism evidence="2 3">
    <name type="scientific">Oxynema aestuarii AP17</name>
    <dbReference type="NCBI Taxonomy" id="2064643"/>
    <lineage>
        <taxon>Bacteria</taxon>
        <taxon>Bacillati</taxon>
        <taxon>Cyanobacteriota</taxon>
        <taxon>Cyanophyceae</taxon>
        <taxon>Oscillatoriophycideae</taxon>
        <taxon>Oscillatoriales</taxon>
        <taxon>Oscillatoriaceae</taxon>
        <taxon>Oxynema</taxon>
        <taxon>Oxynema aestuarii</taxon>
    </lineage>
</organism>
<evidence type="ECO:0000313" key="3">
    <source>
        <dbReference type="Proteomes" id="UP000500857"/>
    </source>
</evidence>
<dbReference type="EMBL" id="CP051167">
    <property type="protein sequence ID" value="QIZ69219.1"/>
    <property type="molecule type" value="Genomic_DNA"/>
</dbReference>
<dbReference type="RefSeq" id="WP_168567377.1">
    <property type="nucleotide sequence ID" value="NZ_CP051167.1"/>
</dbReference>
<evidence type="ECO:0000256" key="1">
    <source>
        <dbReference type="SAM" id="MobiDB-lite"/>
    </source>
</evidence>
<protein>
    <submittedName>
        <fullName evidence="2">Uncharacterized protein</fullName>
    </submittedName>
</protein>
<dbReference type="AlphaFoldDB" id="A0A6H1TV66"/>
<accession>A0A6H1TV66</accession>
<proteinExistence type="predicted"/>
<keyword evidence="3" id="KW-1185">Reference proteome</keyword>
<evidence type="ECO:0000313" key="2">
    <source>
        <dbReference type="EMBL" id="QIZ69219.1"/>
    </source>
</evidence>
<feature type="region of interest" description="Disordered" evidence="1">
    <location>
        <begin position="1"/>
        <end position="31"/>
    </location>
</feature>
<gene>
    <name evidence="2" type="ORF">HCG48_00295</name>
</gene>
<name>A0A6H1TV66_9CYAN</name>
<reference evidence="2 3" key="1">
    <citation type="submission" date="2020-04" db="EMBL/GenBank/DDBJ databases">
        <authorList>
            <person name="Basu S."/>
            <person name="Maruthanayagam V."/>
            <person name="Chakraborty S."/>
            <person name="Pramanik A."/>
            <person name="Mukherjee J."/>
            <person name="Brink B."/>
        </authorList>
    </citation>
    <scope>NUCLEOTIDE SEQUENCE [LARGE SCALE GENOMIC DNA]</scope>
    <source>
        <strain evidence="2 3">AP17</strain>
    </source>
</reference>
<dbReference type="KEGG" id="oxy:HCG48_00295"/>
<dbReference type="Proteomes" id="UP000500857">
    <property type="component" value="Chromosome"/>
</dbReference>
<sequence length="73" mass="8335">MLQNTLKLCDFQPWRSRPPEPPTHSPNKRAQQAAIAPYWRVWHSMMGFPEEAIVPATAIRTPPPTCKPETPND</sequence>